<feature type="transmembrane region" description="Helical" evidence="2">
    <location>
        <begin position="199"/>
        <end position="216"/>
    </location>
</feature>
<dbReference type="EMBL" id="QYUK01000008">
    <property type="protein sequence ID" value="RJF94941.1"/>
    <property type="molecule type" value="Genomic_DNA"/>
</dbReference>
<feature type="transmembrane region" description="Helical" evidence="2">
    <location>
        <begin position="326"/>
        <end position="351"/>
    </location>
</feature>
<organism evidence="4 5">
    <name type="scientific">Oleomonas cavernae</name>
    <dbReference type="NCBI Taxonomy" id="2320859"/>
    <lineage>
        <taxon>Bacteria</taxon>
        <taxon>Pseudomonadati</taxon>
        <taxon>Pseudomonadota</taxon>
        <taxon>Alphaproteobacteria</taxon>
        <taxon>Acetobacterales</taxon>
        <taxon>Acetobacteraceae</taxon>
        <taxon>Oleomonas</taxon>
    </lineage>
</organism>
<feature type="transmembrane region" description="Helical" evidence="2">
    <location>
        <begin position="267"/>
        <end position="287"/>
    </location>
</feature>
<keyword evidence="2" id="KW-1133">Transmembrane helix</keyword>
<name>A0A418WUN1_9PROT</name>
<accession>A0A418WUN1</accession>
<keyword evidence="2" id="KW-0472">Membrane</keyword>
<comment type="caution">
    <text evidence="4">The sequence shown here is derived from an EMBL/GenBank/DDBJ whole genome shotgun (WGS) entry which is preliminary data.</text>
</comment>
<gene>
    <name evidence="4" type="ORF">D3874_02170</name>
</gene>
<sequence>MVFHRRGRHRWPCCGRGGPADRHGQPGPDQPGGRWPGHRGHGDRGRCPLCGGLHDDPAGGDGAVARPGNRRGTGSPGADRCAAAGLQRLQRAQPGVPDQDRYPPVVAGRGSGGVCRRAGRRRPCRGRVEAGLRRGPGRPGGAGARPCPRGQRVARQADRHRHSAARPRGAMSAAATVRLIWDLAGDALVEAVGIAARRWWLALALALIIVAAMLWLDRPLALWFFALPAQDKVAFAAINEVGRSGWMFAVAGLVLVVAAWRRRADWVVRAAFVMGSVALGGLVVNVVKVVVARARPRLLIADGTYGVHGFDIDAHWNSFPSGHSQAIAAFAAALGLIWPRWRFVFLALAVLPAAARMVMANHFAADVIAGYATGVLVAFALARAMSKRNIGPIKA</sequence>
<evidence type="ECO:0000256" key="2">
    <source>
        <dbReference type="SAM" id="Phobius"/>
    </source>
</evidence>
<feature type="transmembrane region" description="Helical" evidence="2">
    <location>
        <begin position="244"/>
        <end position="260"/>
    </location>
</feature>
<dbReference type="InterPro" id="IPR036938">
    <property type="entry name" value="PAP2/HPO_sf"/>
</dbReference>
<dbReference type="Proteomes" id="UP000284605">
    <property type="component" value="Unassembled WGS sequence"/>
</dbReference>
<dbReference type="Gene3D" id="1.20.144.10">
    <property type="entry name" value="Phosphatidic acid phosphatase type 2/haloperoxidase"/>
    <property type="match status" value="2"/>
</dbReference>
<reference evidence="4 5" key="1">
    <citation type="submission" date="2018-09" db="EMBL/GenBank/DDBJ databases">
        <authorList>
            <person name="Zhu H."/>
        </authorList>
    </citation>
    <scope>NUCLEOTIDE SEQUENCE [LARGE SCALE GENOMIC DNA]</scope>
    <source>
        <strain evidence="4 5">K1W22B-8</strain>
    </source>
</reference>
<feature type="domain" description="Phosphatidic acid phosphatase type 2/haloperoxidase" evidence="3">
    <location>
        <begin position="273"/>
        <end position="382"/>
    </location>
</feature>
<dbReference type="SUPFAM" id="SSF48317">
    <property type="entry name" value="Acid phosphatase/Vanadium-dependent haloperoxidase"/>
    <property type="match status" value="1"/>
</dbReference>
<feature type="compositionally biased region" description="Basic residues" evidence="1">
    <location>
        <begin position="1"/>
        <end position="11"/>
    </location>
</feature>
<evidence type="ECO:0000256" key="1">
    <source>
        <dbReference type="SAM" id="MobiDB-lite"/>
    </source>
</evidence>
<dbReference type="Pfam" id="PF01569">
    <property type="entry name" value="PAP2"/>
    <property type="match status" value="1"/>
</dbReference>
<dbReference type="AlphaFoldDB" id="A0A418WUN1"/>
<keyword evidence="5" id="KW-1185">Reference proteome</keyword>
<proteinExistence type="predicted"/>
<feature type="region of interest" description="Disordered" evidence="1">
    <location>
        <begin position="58"/>
        <end position="149"/>
    </location>
</feature>
<evidence type="ECO:0000313" key="4">
    <source>
        <dbReference type="EMBL" id="RJF94941.1"/>
    </source>
</evidence>
<protein>
    <submittedName>
        <fullName evidence="4">Phosphatase PAP2 family protein</fullName>
    </submittedName>
</protein>
<keyword evidence="2" id="KW-0812">Transmembrane</keyword>
<dbReference type="InterPro" id="IPR000326">
    <property type="entry name" value="PAP2/HPO"/>
</dbReference>
<feature type="compositionally biased region" description="Low complexity" evidence="1">
    <location>
        <begin position="82"/>
        <end position="93"/>
    </location>
</feature>
<feature type="transmembrane region" description="Helical" evidence="2">
    <location>
        <begin position="363"/>
        <end position="382"/>
    </location>
</feature>
<dbReference type="SMART" id="SM00014">
    <property type="entry name" value="acidPPc"/>
    <property type="match status" value="1"/>
</dbReference>
<evidence type="ECO:0000259" key="3">
    <source>
        <dbReference type="SMART" id="SM00014"/>
    </source>
</evidence>
<evidence type="ECO:0000313" key="5">
    <source>
        <dbReference type="Proteomes" id="UP000284605"/>
    </source>
</evidence>
<feature type="region of interest" description="Disordered" evidence="1">
    <location>
        <begin position="1"/>
        <end position="43"/>
    </location>
</feature>